<proteinExistence type="predicted"/>
<feature type="signal peptide" evidence="1">
    <location>
        <begin position="1"/>
        <end position="21"/>
    </location>
</feature>
<accession>A0AAW1G0J5</accession>
<evidence type="ECO:0000256" key="1">
    <source>
        <dbReference type="SAM" id="SignalP"/>
    </source>
</evidence>
<reference evidence="2 3" key="1">
    <citation type="journal article" date="2024" name="Genome Biol. Evol.">
        <title>Chromosome-level genome assembly of the viviparous eelpout Zoarces viviparus.</title>
        <authorList>
            <person name="Fuhrmann N."/>
            <person name="Brasseur M.V."/>
            <person name="Bakowski C.E."/>
            <person name="Podsiadlowski L."/>
            <person name="Prost S."/>
            <person name="Krehenwinkel H."/>
            <person name="Mayer C."/>
        </authorList>
    </citation>
    <scope>NUCLEOTIDE SEQUENCE [LARGE SCALE GENOMIC DNA]</scope>
    <source>
        <strain evidence="2">NO-MEL_2022_Ind0_liver</strain>
    </source>
</reference>
<keyword evidence="1" id="KW-0732">Signal</keyword>
<dbReference type="AlphaFoldDB" id="A0AAW1G0J5"/>
<sequence length="73" mass="8818">MQSNVMGPWRWNWSLCTFTSLENLFLLTMRKKNELRVDMEDWEGGREGVRSVLLLLHRLRGRIGYQLHWRSGR</sequence>
<evidence type="ECO:0000313" key="3">
    <source>
        <dbReference type="Proteomes" id="UP001488805"/>
    </source>
</evidence>
<comment type="caution">
    <text evidence="2">The sequence shown here is derived from an EMBL/GenBank/DDBJ whole genome shotgun (WGS) entry which is preliminary data.</text>
</comment>
<feature type="chain" id="PRO_5044013398" evidence="1">
    <location>
        <begin position="22"/>
        <end position="73"/>
    </location>
</feature>
<evidence type="ECO:0000313" key="2">
    <source>
        <dbReference type="EMBL" id="KAK9540682.1"/>
    </source>
</evidence>
<dbReference type="Proteomes" id="UP001488805">
    <property type="component" value="Unassembled WGS sequence"/>
</dbReference>
<protein>
    <submittedName>
        <fullName evidence="2">Uncharacterized protein</fullName>
    </submittedName>
</protein>
<name>A0AAW1G0J5_ZOAVI</name>
<organism evidence="2 3">
    <name type="scientific">Zoarces viviparus</name>
    <name type="common">Viviparous eelpout</name>
    <name type="synonym">Blennius viviparus</name>
    <dbReference type="NCBI Taxonomy" id="48416"/>
    <lineage>
        <taxon>Eukaryota</taxon>
        <taxon>Metazoa</taxon>
        <taxon>Chordata</taxon>
        <taxon>Craniata</taxon>
        <taxon>Vertebrata</taxon>
        <taxon>Euteleostomi</taxon>
        <taxon>Actinopterygii</taxon>
        <taxon>Neopterygii</taxon>
        <taxon>Teleostei</taxon>
        <taxon>Neoteleostei</taxon>
        <taxon>Acanthomorphata</taxon>
        <taxon>Eupercaria</taxon>
        <taxon>Perciformes</taxon>
        <taxon>Cottioidei</taxon>
        <taxon>Zoarcales</taxon>
        <taxon>Zoarcidae</taxon>
        <taxon>Zoarcinae</taxon>
        <taxon>Zoarces</taxon>
    </lineage>
</organism>
<keyword evidence="3" id="KW-1185">Reference proteome</keyword>
<dbReference type="InterPro" id="IPR036056">
    <property type="entry name" value="Fibrinogen-like_C"/>
</dbReference>
<dbReference type="SUPFAM" id="SSF56496">
    <property type="entry name" value="Fibrinogen C-terminal domain-like"/>
    <property type="match status" value="1"/>
</dbReference>
<dbReference type="EMBL" id="JBCEZU010000013">
    <property type="protein sequence ID" value="KAK9540682.1"/>
    <property type="molecule type" value="Genomic_DNA"/>
</dbReference>
<gene>
    <name evidence="2" type="ORF">VZT92_003119</name>
</gene>